<keyword evidence="2" id="KW-0812">Transmembrane</keyword>
<dbReference type="InterPro" id="IPR050380">
    <property type="entry name" value="Immune_Resp_Modulators"/>
</dbReference>
<protein>
    <recommendedName>
        <fullName evidence="3">Ig-like domain-containing protein</fullName>
    </recommendedName>
</protein>
<feature type="domain" description="Ig-like" evidence="3">
    <location>
        <begin position="1"/>
        <end position="89"/>
    </location>
</feature>
<proteinExistence type="predicted"/>
<feature type="transmembrane region" description="Helical" evidence="2">
    <location>
        <begin position="101"/>
        <end position="123"/>
    </location>
</feature>
<reference evidence="4" key="1">
    <citation type="submission" date="2023-06" db="EMBL/GenBank/DDBJ databases">
        <title>Male Hemibagrus guttatus genome.</title>
        <authorList>
            <person name="Bian C."/>
        </authorList>
    </citation>
    <scope>NUCLEOTIDE SEQUENCE</scope>
    <source>
        <strain evidence="4">Male_cb2023</strain>
        <tissue evidence="4">Muscle</tissue>
    </source>
</reference>
<dbReference type="Gene3D" id="2.60.40.10">
    <property type="entry name" value="Immunoglobulins"/>
    <property type="match status" value="1"/>
</dbReference>
<evidence type="ECO:0000259" key="3">
    <source>
        <dbReference type="PROSITE" id="PS50835"/>
    </source>
</evidence>
<sequence length="126" mass="14173">MLCTSEGFYPDDLKQAWLRDGKYISYMNTSLRQIHKENLNSSHVSWNYKNNTDGSYSVRSYLHLSSDLAVFYCWVNHSTLSQPITIRISSTECTENTATDVLSVTGIICGVVAVIGLILAGCYRCF</sequence>
<keyword evidence="2" id="KW-0472">Membrane</keyword>
<dbReference type="PANTHER" id="PTHR23411">
    <property type="entry name" value="TAPASIN"/>
    <property type="match status" value="1"/>
</dbReference>
<evidence type="ECO:0000313" key="5">
    <source>
        <dbReference type="Proteomes" id="UP001274896"/>
    </source>
</evidence>
<dbReference type="InterPro" id="IPR013783">
    <property type="entry name" value="Ig-like_fold"/>
</dbReference>
<name>A0AAE0QIZ0_9TELE</name>
<evidence type="ECO:0000313" key="4">
    <source>
        <dbReference type="EMBL" id="KAK3521802.1"/>
    </source>
</evidence>
<keyword evidence="2" id="KW-1133">Transmembrane helix</keyword>
<comment type="caution">
    <text evidence="4">The sequence shown here is derived from an EMBL/GenBank/DDBJ whole genome shotgun (WGS) entry which is preliminary data.</text>
</comment>
<evidence type="ECO:0000256" key="2">
    <source>
        <dbReference type="SAM" id="Phobius"/>
    </source>
</evidence>
<feature type="non-terminal residue" evidence="4">
    <location>
        <position position="126"/>
    </location>
</feature>
<dbReference type="SUPFAM" id="SSF48726">
    <property type="entry name" value="Immunoglobulin"/>
    <property type="match status" value="1"/>
</dbReference>
<dbReference type="InterPro" id="IPR007110">
    <property type="entry name" value="Ig-like_dom"/>
</dbReference>
<dbReference type="EMBL" id="JAUCMX010000015">
    <property type="protein sequence ID" value="KAK3521802.1"/>
    <property type="molecule type" value="Genomic_DNA"/>
</dbReference>
<gene>
    <name evidence="4" type="ORF">QTP70_018282</name>
</gene>
<dbReference type="InterPro" id="IPR036179">
    <property type="entry name" value="Ig-like_dom_sf"/>
</dbReference>
<accession>A0AAE0QIZ0</accession>
<dbReference type="AlphaFoldDB" id="A0AAE0QIZ0"/>
<dbReference type="InterPro" id="IPR003006">
    <property type="entry name" value="Ig/MHC_CS"/>
</dbReference>
<dbReference type="Proteomes" id="UP001274896">
    <property type="component" value="Unassembled WGS sequence"/>
</dbReference>
<organism evidence="4 5">
    <name type="scientific">Hemibagrus guttatus</name>
    <dbReference type="NCBI Taxonomy" id="175788"/>
    <lineage>
        <taxon>Eukaryota</taxon>
        <taxon>Metazoa</taxon>
        <taxon>Chordata</taxon>
        <taxon>Craniata</taxon>
        <taxon>Vertebrata</taxon>
        <taxon>Euteleostomi</taxon>
        <taxon>Actinopterygii</taxon>
        <taxon>Neopterygii</taxon>
        <taxon>Teleostei</taxon>
        <taxon>Ostariophysi</taxon>
        <taxon>Siluriformes</taxon>
        <taxon>Bagridae</taxon>
        <taxon>Hemibagrus</taxon>
    </lineage>
</organism>
<dbReference type="PROSITE" id="PS50835">
    <property type="entry name" value="IG_LIKE"/>
    <property type="match status" value="1"/>
</dbReference>
<keyword evidence="1" id="KW-0393">Immunoglobulin domain</keyword>
<dbReference type="PROSITE" id="PS00290">
    <property type="entry name" value="IG_MHC"/>
    <property type="match status" value="1"/>
</dbReference>
<keyword evidence="5" id="KW-1185">Reference proteome</keyword>
<evidence type="ECO:0000256" key="1">
    <source>
        <dbReference type="ARBA" id="ARBA00023319"/>
    </source>
</evidence>